<name>A0A854QDK5_CRYNE</name>
<evidence type="ECO:0000313" key="1">
    <source>
        <dbReference type="EMBL" id="OXG24936.1"/>
    </source>
</evidence>
<organism evidence="1 2">
    <name type="scientific">Cryptococcus neoformans Tu259-1</name>
    <dbReference type="NCBI Taxonomy" id="1230072"/>
    <lineage>
        <taxon>Eukaryota</taxon>
        <taxon>Fungi</taxon>
        <taxon>Dikarya</taxon>
        <taxon>Basidiomycota</taxon>
        <taxon>Agaricomycotina</taxon>
        <taxon>Tremellomycetes</taxon>
        <taxon>Tremellales</taxon>
        <taxon>Cryptococcaceae</taxon>
        <taxon>Cryptococcus</taxon>
        <taxon>Cryptococcus neoformans species complex</taxon>
    </lineage>
</organism>
<reference evidence="1 2" key="1">
    <citation type="submission" date="2017-06" db="EMBL/GenBank/DDBJ databases">
        <title>Global population genomics of the pathogenic fungus Cryptococcus neoformans var. grubii.</title>
        <authorList>
            <person name="Cuomo C."/>
            <person name="Litvintseva A."/>
            <person name="Chen Y."/>
            <person name="Young S."/>
            <person name="Zeng Q."/>
            <person name="Chapman S."/>
            <person name="Gujja S."/>
            <person name="Saif S."/>
            <person name="Birren B."/>
        </authorList>
    </citation>
    <scope>NUCLEOTIDE SEQUENCE [LARGE SCALE GENOMIC DNA]</scope>
    <source>
        <strain evidence="1 2">Tu259-1</strain>
    </source>
</reference>
<sequence length="81" mass="9199">MDSATHVPPPNTTRESRLAAVGKIQTRGWRGGFVQWEMNSPPSRFVFLQRIETNVEEASTQFIHLAPPLFPISRKCVPWPP</sequence>
<protein>
    <submittedName>
        <fullName evidence="1">Uncharacterized protein</fullName>
    </submittedName>
</protein>
<dbReference type="Proteomes" id="UP000199727">
    <property type="component" value="Unassembled WGS sequence"/>
</dbReference>
<comment type="caution">
    <text evidence="1">The sequence shown here is derived from an EMBL/GenBank/DDBJ whole genome shotgun (WGS) entry which is preliminary data.</text>
</comment>
<dbReference type="EMBL" id="AMKT01000028">
    <property type="protein sequence ID" value="OXG24936.1"/>
    <property type="molecule type" value="Genomic_DNA"/>
</dbReference>
<accession>A0A854QDK5</accession>
<dbReference type="AlphaFoldDB" id="A0A854QDK5"/>
<proteinExistence type="predicted"/>
<evidence type="ECO:0000313" key="2">
    <source>
        <dbReference type="Proteomes" id="UP000199727"/>
    </source>
</evidence>
<gene>
    <name evidence="1" type="ORF">C361_01936</name>
</gene>